<accession>A0A9E9LVA1</accession>
<dbReference type="Pfam" id="PF05930">
    <property type="entry name" value="Phage_AlpA"/>
    <property type="match status" value="1"/>
</dbReference>
<evidence type="ECO:0000313" key="1">
    <source>
        <dbReference type="EMBL" id="WAW10355.1"/>
    </source>
</evidence>
<keyword evidence="2" id="KW-1185">Reference proteome</keyword>
<reference evidence="1" key="1">
    <citation type="journal article" date="2022" name="Front. Microbiol.">
        <title>New perspectives on an old grouping: The genomic and phenotypic variability of Oxalobacter formigenes and the implications for calcium oxalate stone prevention.</title>
        <authorList>
            <person name="Chmiel J.A."/>
            <person name="Carr C."/>
            <person name="Stuivenberg G.A."/>
            <person name="Venema R."/>
            <person name="Chanyi R.M."/>
            <person name="Al K.F."/>
            <person name="Giguere D."/>
            <person name="Say H."/>
            <person name="Akouris P.P."/>
            <person name="Dominguez Romero S.A."/>
            <person name="Kwong A."/>
            <person name="Tai V."/>
            <person name="Koval S.F."/>
            <person name="Razvi H."/>
            <person name="Bjazevic J."/>
            <person name="Burton J.P."/>
        </authorList>
    </citation>
    <scope>NUCLEOTIDE SEQUENCE</scope>
    <source>
        <strain evidence="1">WoOx3</strain>
    </source>
</reference>
<protein>
    <submittedName>
        <fullName evidence="1">AlpA family phage regulatory protein</fullName>
    </submittedName>
</protein>
<gene>
    <name evidence="1" type="ORF">NB640_01430</name>
</gene>
<name>A0A9E9LVA1_9BURK</name>
<proteinExistence type="predicted"/>
<dbReference type="InterPro" id="IPR010260">
    <property type="entry name" value="AlpA"/>
</dbReference>
<dbReference type="KEGG" id="ovb:NB640_01430"/>
<dbReference type="Proteomes" id="UP001156215">
    <property type="component" value="Chromosome"/>
</dbReference>
<organism evidence="1 2">
    <name type="scientific">Oxalobacter vibrioformis</name>
    <dbReference type="NCBI Taxonomy" id="933080"/>
    <lineage>
        <taxon>Bacteria</taxon>
        <taxon>Pseudomonadati</taxon>
        <taxon>Pseudomonadota</taxon>
        <taxon>Betaproteobacteria</taxon>
        <taxon>Burkholderiales</taxon>
        <taxon>Oxalobacteraceae</taxon>
        <taxon>Oxalobacter</taxon>
    </lineage>
</organism>
<dbReference type="EMBL" id="CP098242">
    <property type="protein sequence ID" value="WAW10355.1"/>
    <property type="molecule type" value="Genomic_DNA"/>
</dbReference>
<dbReference type="AlphaFoldDB" id="A0A9E9LVA1"/>
<dbReference type="RefSeq" id="WP_269309367.1">
    <property type="nucleotide sequence ID" value="NZ_CP098242.1"/>
</dbReference>
<sequence length="66" mass="7910">MKKNHKILRIKEVQAKLKIGRTLIYELDRQGILKKINLTPRCVGWLEEEVNAFLEHRIRERDSKGR</sequence>
<evidence type="ECO:0000313" key="2">
    <source>
        <dbReference type="Proteomes" id="UP001156215"/>
    </source>
</evidence>